<dbReference type="SUPFAM" id="SSF54106">
    <property type="entry name" value="LysM domain"/>
    <property type="match status" value="1"/>
</dbReference>
<dbReference type="CDD" id="cd00118">
    <property type="entry name" value="LysM"/>
    <property type="match status" value="1"/>
</dbReference>
<dbReference type="PANTHER" id="PTHR46066">
    <property type="entry name" value="CHITINASE DOMAIN-CONTAINING PROTEIN 1 FAMILY MEMBER"/>
    <property type="match status" value="1"/>
</dbReference>
<evidence type="ECO:0000313" key="5">
    <source>
        <dbReference type="Proteomes" id="UP000186102"/>
    </source>
</evidence>
<dbReference type="AlphaFoldDB" id="A0A1Q8QYT2"/>
<dbReference type="GO" id="GO:0005975">
    <property type="term" value="P:carbohydrate metabolic process"/>
    <property type="evidence" value="ECO:0007669"/>
    <property type="project" value="InterPro"/>
</dbReference>
<dbReference type="Gene3D" id="3.10.350.10">
    <property type="entry name" value="LysM domain"/>
    <property type="match status" value="1"/>
</dbReference>
<organism evidence="4 5">
    <name type="scientific">Desulfosporosinus metallidurans</name>
    <dbReference type="NCBI Taxonomy" id="1888891"/>
    <lineage>
        <taxon>Bacteria</taxon>
        <taxon>Bacillati</taxon>
        <taxon>Bacillota</taxon>
        <taxon>Clostridia</taxon>
        <taxon>Eubacteriales</taxon>
        <taxon>Desulfitobacteriaceae</taxon>
        <taxon>Desulfosporosinus</taxon>
    </lineage>
</organism>
<evidence type="ECO:0000313" key="4">
    <source>
        <dbReference type="EMBL" id="OLN32522.1"/>
    </source>
</evidence>
<keyword evidence="4" id="KW-0378">Hydrolase</keyword>
<evidence type="ECO:0000256" key="1">
    <source>
        <dbReference type="ARBA" id="ARBA00023295"/>
    </source>
</evidence>
<dbReference type="InterPro" id="IPR002477">
    <property type="entry name" value="Peptidoglycan-bd-like"/>
</dbReference>
<dbReference type="EMBL" id="MLBF01000008">
    <property type="protein sequence ID" value="OLN32522.1"/>
    <property type="molecule type" value="Genomic_DNA"/>
</dbReference>
<accession>A0A1Q8QYT2</accession>
<dbReference type="GO" id="GO:0016798">
    <property type="term" value="F:hydrolase activity, acting on glycosyl bonds"/>
    <property type="evidence" value="ECO:0007669"/>
    <property type="project" value="UniProtKB-KW"/>
</dbReference>
<evidence type="ECO:0000259" key="2">
    <source>
        <dbReference type="PROSITE" id="PS51782"/>
    </source>
</evidence>
<dbReference type="PROSITE" id="PS51782">
    <property type="entry name" value="LYSM"/>
    <property type="match status" value="1"/>
</dbReference>
<feature type="domain" description="GH18" evidence="3">
    <location>
        <begin position="129"/>
        <end position="431"/>
    </location>
</feature>
<name>A0A1Q8QYT2_9FIRM</name>
<dbReference type="Pfam" id="PF01476">
    <property type="entry name" value="LysM"/>
    <property type="match status" value="1"/>
</dbReference>
<dbReference type="InterPro" id="IPR036365">
    <property type="entry name" value="PGBD-like_sf"/>
</dbReference>
<evidence type="ECO:0000259" key="3">
    <source>
        <dbReference type="PROSITE" id="PS51910"/>
    </source>
</evidence>
<dbReference type="Pfam" id="PF00704">
    <property type="entry name" value="Glyco_hydro_18"/>
    <property type="match status" value="1"/>
</dbReference>
<feature type="domain" description="LysM" evidence="2">
    <location>
        <begin position="75"/>
        <end position="119"/>
    </location>
</feature>
<dbReference type="InterPro" id="IPR036366">
    <property type="entry name" value="PGBDSf"/>
</dbReference>
<dbReference type="PANTHER" id="PTHR46066:SF2">
    <property type="entry name" value="CHITINASE DOMAIN-CONTAINING PROTEIN 1"/>
    <property type="match status" value="1"/>
</dbReference>
<dbReference type="InterPro" id="IPR011583">
    <property type="entry name" value="Chitinase_II/V-like_cat"/>
</dbReference>
<dbReference type="RefSeq" id="WP_075364257.1">
    <property type="nucleotide sequence ID" value="NZ_MLBF01000008.1"/>
</dbReference>
<dbReference type="PROSITE" id="PS51910">
    <property type="entry name" value="GH18_2"/>
    <property type="match status" value="1"/>
</dbReference>
<dbReference type="SUPFAM" id="SSF51445">
    <property type="entry name" value="(Trans)glycosidases"/>
    <property type="match status" value="1"/>
</dbReference>
<dbReference type="STRING" id="1888891.DSOL_1560"/>
<gene>
    <name evidence="4" type="ORF">DSOL_1560</name>
</gene>
<sequence length="431" mass="47912">MRILKQGMRGSDVAEVQTRLKIWGYNPGPVDGIFGGMTLNAVIQFQTARGLKPDGIVGPITYNELQKSPSSPGTIPYVIKSGDTFYSLAQTYGISLASLIAANPGVDPNKLYIGQQIRIPQTARKRSVAGWIPYWLQDEAFAVIQKNSDLFTTISPFWYELTAEGDLTVFPNGEDPKIISFAKNHGIEFIPLIANSYNSQPVSTVLNDPALRQKHIRNIVNKVSQMGYDGIEIDYENLLVTDKEVFVLFLRELKAALSGINKKVVATLMAKTAPTGTTSGATAHDYYGIGQVVDIVRIMTYDYSWETPGPIAPADWVKQVLTYAVTVIPREKLEAGLPTYGYDWGTGRTGISYQDAINIAKTYNVQIIEDRQNGPHYKYTDNNGTPHEVWFINARNFKTLLEIVNQLNLRGISLWHPGNDDPAIYDVIRNS</sequence>
<proteinExistence type="predicted"/>
<dbReference type="Pfam" id="PF01471">
    <property type="entry name" value="PG_binding_1"/>
    <property type="match status" value="1"/>
</dbReference>
<dbReference type="SUPFAM" id="SSF47090">
    <property type="entry name" value="PGBD-like"/>
    <property type="match status" value="1"/>
</dbReference>
<dbReference type="Gene3D" id="1.10.101.10">
    <property type="entry name" value="PGBD-like superfamily/PGBD"/>
    <property type="match status" value="1"/>
</dbReference>
<comment type="caution">
    <text evidence="4">The sequence shown here is derived from an EMBL/GenBank/DDBJ whole genome shotgun (WGS) entry which is preliminary data.</text>
</comment>
<dbReference type="InterPro" id="IPR036779">
    <property type="entry name" value="LysM_dom_sf"/>
</dbReference>
<dbReference type="Gene3D" id="3.20.20.80">
    <property type="entry name" value="Glycosidases"/>
    <property type="match status" value="1"/>
</dbReference>
<dbReference type="InterPro" id="IPR029070">
    <property type="entry name" value="Chitinase_insertion_sf"/>
</dbReference>
<dbReference type="SMART" id="SM00257">
    <property type="entry name" value="LysM"/>
    <property type="match status" value="1"/>
</dbReference>
<reference evidence="4 5" key="1">
    <citation type="submission" date="2016-09" db="EMBL/GenBank/DDBJ databases">
        <title>Complete genome of Desulfosporosinus sp. OL.</title>
        <authorList>
            <person name="Mardanov A."/>
            <person name="Beletsky A."/>
            <person name="Panova A."/>
            <person name="Karnachuk O."/>
            <person name="Ravin N."/>
        </authorList>
    </citation>
    <scope>NUCLEOTIDE SEQUENCE [LARGE SCALE GENOMIC DNA]</scope>
    <source>
        <strain evidence="4 5">OL</strain>
    </source>
</reference>
<dbReference type="InterPro" id="IPR001223">
    <property type="entry name" value="Glyco_hydro18_cat"/>
</dbReference>
<dbReference type="InterPro" id="IPR018392">
    <property type="entry name" value="LysM"/>
</dbReference>
<dbReference type="GO" id="GO:0008061">
    <property type="term" value="F:chitin binding"/>
    <property type="evidence" value="ECO:0007669"/>
    <property type="project" value="InterPro"/>
</dbReference>
<keyword evidence="5" id="KW-1185">Reference proteome</keyword>
<dbReference type="SMART" id="SM00636">
    <property type="entry name" value="Glyco_18"/>
    <property type="match status" value="1"/>
</dbReference>
<dbReference type="InterPro" id="IPR017853">
    <property type="entry name" value="GH"/>
</dbReference>
<protein>
    <submittedName>
        <fullName evidence="4">Spore peptidoglycan hydrolase (N-acetylglucosaminidase)</fullName>
    </submittedName>
</protein>
<dbReference type="OrthoDB" id="9769314at2"/>
<dbReference type="Proteomes" id="UP000186102">
    <property type="component" value="Unassembled WGS sequence"/>
</dbReference>
<keyword evidence="1" id="KW-0326">Glycosidase</keyword>
<dbReference type="Gene3D" id="3.10.50.10">
    <property type="match status" value="1"/>
</dbReference>